<evidence type="ECO:0000256" key="5">
    <source>
        <dbReference type="ARBA" id="ARBA00022946"/>
    </source>
</evidence>
<evidence type="ECO:0000313" key="12">
    <source>
        <dbReference type="Proteomes" id="UP001150925"/>
    </source>
</evidence>
<evidence type="ECO:0000256" key="2">
    <source>
        <dbReference type="ARBA" id="ARBA00007053"/>
    </source>
</evidence>
<dbReference type="Proteomes" id="UP001150925">
    <property type="component" value="Unassembled WGS sequence"/>
</dbReference>
<name>A0A9W8E4H8_9FUNG</name>
<feature type="compositionally biased region" description="Low complexity" evidence="10">
    <location>
        <begin position="45"/>
        <end position="78"/>
    </location>
</feature>
<dbReference type="GO" id="GO:0000262">
    <property type="term" value="C:mitochondrial chromosome"/>
    <property type="evidence" value="ECO:0007669"/>
    <property type="project" value="InterPro"/>
</dbReference>
<dbReference type="GO" id="GO:0003697">
    <property type="term" value="F:single-stranded DNA binding"/>
    <property type="evidence" value="ECO:0007669"/>
    <property type="project" value="InterPro"/>
</dbReference>
<dbReference type="OrthoDB" id="17164at2759"/>
<comment type="subcellular location">
    <subcellularLocation>
        <location evidence="1">Mitochondrion matrix</location>
        <location evidence="1">Mitochondrion nucleoid</location>
    </subcellularLocation>
</comment>
<dbReference type="Pfam" id="PF06420">
    <property type="entry name" value="Mgm101p"/>
    <property type="match status" value="1"/>
</dbReference>
<dbReference type="AlphaFoldDB" id="A0A9W8E4H8"/>
<evidence type="ECO:0000313" key="11">
    <source>
        <dbReference type="EMBL" id="KAJ1952350.1"/>
    </source>
</evidence>
<evidence type="ECO:0000256" key="6">
    <source>
        <dbReference type="ARBA" id="ARBA00023125"/>
    </source>
</evidence>
<keyword evidence="5" id="KW-0809">Transit peptide</keyword>
<evidence type="ECO:0000256" key="9">
    <source>
        <dbReference type="ARBA" id="ARBA00023271"/>
    </source>
</evidence>
<keyword evidence="7" id="KW-0496">Mitochondrion</keyword>
<keyword evidence="8" id="KW-0234">DNA repair</keyword>
<dbReference type="InterPro" id="IPR009446">
    <property type="entry name" value="Mgm101"/>
</dbReference>
<dbReference type="PANTHER" id="PTHR31404">
    <property type="entry name" value="MITOCHONDRIAL GENOME MAINTENANCE PROTEIN MGM101"/>
    <property type="match status" value="1"/>
</dbReference>
<accession>A0A9W8E4H8</accession>
<gene>
    <name evidence="11" type="ORF">IWQ62_006241</name>
</gene>
<keyword evidence="6" id="KW-0238">DNA-binding</keyword>
<evidence type="ECO:0000256" key="4">
    <source>
        <dbReference type="ARBA" id="ARBA00022763"/>
    </source>
</evidence>
<evidence type="ECO:0000256" key="3">
    <source>
        <dbReference type="ARBA" id="ARBA00013628"/>
    </source>
</evidence>
<evidence type="ECO:0000256" key="1">
    <source>
        <dbReference type="ARBA" id="ARBA00004436"/>
    </source>
</evidence>
<feature type="region of interest" description="Disordered" evidence="10">
    <location>
        <begin position="23"/>
        <end position="78"/>
    </location>
</feature>
<reference evidence="11" key="1">
    <citation type="submission" date="2022-07" db="EMBL/GenBank/DDBJ databases">
        <title>Phylogenomic reconstructions and comparative analyses of Kickxellomycotina fungi.</title>
        <authorList>
            <person name="Reynolds N.K."/>
            <person name="Stajich J.E."/>
            <person name="Barry K."/>
            <person name="Grigoriev I.V."/>
            <person name="Crous P."/>
            <person name="Smith M.E."/>
        </authorList>
    </citation>
    <scope>NUCLEOTIDE SEQUENCE</scope>
    <source>
        <strain evidence="11">RSA 1196</strain>
    </source>
</reference>
<dbReference type="EMBL" id="JANBPY010003226">
    <property type="protein sequence ID" value="KAJ1952350.1"/>
    <property type="molecule type" value="Genomic_DNA"/>
</dbReference>
<comment type="caution">
    <text evidence="11">The sequence shown here is derived from an EMBL/GenBank/DDBJ whole genome shotgun (WGS) entry which is preliminary data.</text>
</comment>
<comment type="similarity">
    <text evidence="2">Belongs to the MGM101 family.</text>
</comment>
<dbReference type="GO" id="GO:0000725">
    <property type="term" value="P:recombinational repair"/>
    <property type="evidence" value="ECO:0007669"/>
    <property type="project" value="TreeGrafter"/>
</dbReference>
<keyword evidence="12" id="KW-1185">Reference proteome</keyword>
<keyword evidence="4" id="KW-0227">DNA damage</keyword>
<proteinExistence type="inferred from homology"/>
<keyword evidence="9" id="KW-1135">Mitochondrion nucleoid</keyword>
<evidence type="ECO:0000256" key="7">
    <source>
        <dbReference type="ARBA" id="ARBA00023128"/>
    </source>
</evidence>
<sequence>MFRLRPLYIIQRNWQCAPYSKVVKRPTRPSTTPSIPKSTAHDPKPSGAVHSESSSVSSATPTEASASTVTGPSSSSSTLQTLAAEHLAALDHSDSTAWGNSYEGLSQQSFPPEIAQVLLRPLDPKDIEVKPDGIVYLPEIKYRRILNRSFGPGGWGLVPRGPHTVTERKLSREYALICLGRFVSQARGEQEYFNPNGLATASEGCKSNALMRCCKDLGIASELWDPGFILTFKKKHCVDEWAVHMEKGNKRKLWRRRDRSFEYPWKSA</sequence>
<feature type="compositionally biased region" description="Low complexity" evidence="10">
    <location>
        <begin position="28"/>
        <end position="38"/>
    </location>
</feature>
<dbReference type="PANTHER" id="PTHR31404:SF0">
    <property type="entry name" value="MITOCHONDRIAL GENOME MAINTENANCE PROTEIN MGM101"/>
    <property type="match status" value="1"/>
</dbReference>
<evidence type="ECO:0000256" key="10">
    <source>
        <dbReference type="SAM" id="MobiDB-lite"/>
    </source>
</evidence>
<dbReference type="GO" id="GO:0036297">
    <property type="term" value="P:interstrand cross-link repair"/>
    <property type="evidence" value="ECO:0007669"/>
    <property type="project" value="TreeGrafter"/>
</dbReference>
<organism evidence="11 12">
    <name type="scientific">Dispira parvispora</name>
    <dbReference type="NCBI Taxonomy" id="1520584"/>
    <lineage>
        <taxon>Eukaryota</taxon>
        <taxon>Fungi</taxon>
        <taxon>Fungi incertae sedis</taxon>
        <taxon>Zoopagomycota</taxon>
        <taxon>Kickxellomycotina</taxon>
        <taxon>Dimargaritomycetes</taxon>
        <taxon>Dimargaritales</taxon>
        <taxon>Dimargaritaceae</taxon>
        <taxon>Dispira</taxon>
    </lineage>
</organism>
<protein>
    <recommendedName>
        <fullName evidence="3">Mitochondrial genome maintenance protein MGM101</fullName>
    </recommendedName>
</protein>
<evidence type="ECO:0000256" key="8">
    <source>
        <dbReference type="ARBA" id="ARBA00023204"/>
    </source>
</evidence>